<organism evidence="1 2">
    <name type="scientific">Waterburya agarophytonicola KI4</name>
    <dbReference type="NCBI Taxonomy" id="2874699"/>
    <lineage>
        <taxon>Bacteria</taxon>
        <taxon>Bacillati</taxon>
        <taxon>Cyanobacteriota</taxon>
        <taxon>Cyanophyceae</taxon>
        <taxon>Pleurocapsales</taxon>
        <taxon>Hyellaceae</taxon>
        <taxon>Waterburya</taxon>
        <taxon>Waterburya agarophytonicola</taxon>
    </lineage>
</organism>
<comment type="caution">
    <text evidence="1">The sequence shown here is derived from an EMBL/GenBank/DDBJ whole genome shotgun (WGS) entry which is preliminary data.</text>
</comment>
<name>A0A964BRX3_9CYAN</name>
<dbReference type="AlphaFoldDB" id="A0A964BRX3"/>
<reference evidence="1" key="1">
    <citation type="journal article" date="2021" name="Antonie Van Leeuwenhoek">
        <title>Draft genome and description of Waterburya agarophytonicola gen. nov. sp. nov. (Pleurocapsales, Cyanobacteria): a seaweed symbiont.</title>
        <authorList>
            <person name="Bonthond G."/>
            <person name="Shalygin S."/>
            <person name="Bayer T."/>
            <person name="Weinberger F."/>
        </authorList>
    </citation>
    <scope>NUCLEOTIDE SEQUENCE</scope>
    <source>
        <strain evidence="1">KI4</strain>
    </source>
</reference>
<dbReference type="RefSeq" id="WP_229641155.1">
    <property type="nucleotide sequence ID" value="NZ_JADWDC010000035.1"/>
</dbReference>
<dbReference type="Proteomes" id="UP000729733">
    <property type="component" value="Unassembled WGS sequence"/>
</dbReference>
<proteinExistence type="predicted"/>
<dbReference type="EMBL" id="JADWDC010000035">
    <property type="protein sequence ID" value="MCC0178089.1"/>
    <property type="molecule type" value="Genomic_DNA"/>
</dbReference>
<gene>
    <name evidence="1" type="ORF">I4641_13980</name>
</gene>
<evidence type="ECO:0000313" key="2">
    <source>
        <dbReference type="Proteomes" id="UP000729733"/>
    </source>
</evidence>
<keyword evidence="2" id="KW-1185">Reference proteome</keyword>
<protein>
    <submittedName>
        <fullName evidence="1">Uncharacterized protein</fullName>
    </submittedName>
</protein>
<evidence type="ECO:0000313" key="1">
    <source>
        <dbReference type="EMBL" id="MCC0178089.1"/>
    </source>
</evidence>
<accession>A0A964BRX3</accession>
<sequence>MDNESVVIKGEVRSAKVDHENFGRGLFAVNCRTDEYYLQSNQGREKDYAAPGTIAGVIAEEICDEYHPTNY</sequence>